<dbReference type="EMBL" id="CAJOBB010006620">
    <property type="protein sequence ID" value="CAF4166172.1"/>
    <property type="molecule type" value="Genomic_DNA"/>
</dbReference>
<dbReference type="InterPro" id="IPR036815">
    <property type="entry name" value="14-3-3_dom_sf"/>
</dbReference>
<dbReference type="InterPro" id="IPR000308">
    <property type="entry name" value="14-3-3"/>
</dbReference>
<dbReference type="Gene3D" id="1.20.190.20">
    <property type="entry name" value="14-3-3 domain"/>
    <property type="match status" value="1"/>
</dbReference>
<dbReference type="Proteomes" id="UP000663868">
    <property type="component" value="Unassembled WGS sequence"/>
</dbReference>
<dbReference type="InterPro" id="IPR023410">
    <property type="entry name" value="14-3-3_domain"/>
</dbReference>
<comment type="caution">
    <text evidence="3">The sequence shown here is derived from an EMBL/GenBank/DDBJ whole genome shotgun (WGS) entry which is preliminary data.</text>
</comment>
<dbReference type="EMBL" id="CAJNOE010002945">
    <property type="protein sequence ID" value="CAF1496312.1"/>
    <property type="molecule type" value="Genomic_DNA"/>
</dbReference>
<comment type="similarity">
    <text evidence="1">Belongs to the 14-3-3 family.</text>
</comment>
<reference evidence="3" key="1">
    <citation type="submission" date="2021-02" db="EMBL/GenBank/DDBJ databases">
        <authorList>
            <person name="Nowell W R."/>
        </authorList>
    </citation>
    <scope>NUCLEOTIDE SEQUENCE</scope>
</reference>
<feature type="domain" description="14-3-3" evidence="2">
    <location>
        <begin position="14"/>
        <end position="108"/>
    </location>
</feature>
<evidence type="ECO:0000313" key="5">
    <source>
        <dbReference type="Proteomes" id="UP000663860"/>
    </source>
</evidence>
<accession>A0A815T240</accession>
<dbReference type="AlphaFoldDB" id="A0A815T240"/>
<evidence type="ECO:0000313" key="3">
    <source>
        <dbReference type="EMBL" id="CAF1496312.1"/>
    </source>
</evidence>
<dbReference type="SUPFAM" id="SSF48445">
    <property type="entry name" value="14-3-3 protein"/>
    <property type="match status" value="1"/>
</dbReference>
<dbReference type="PANTHER" id="PTHR18860">
    <property type="entry name" value="14-3-3 PROTEIN"/>
    <property type="match status" value="1"/>
</dbReference>
<protein>
    <recommendedName>
        <fullName evidence="2">14-3-3 domain-containing protein</fullName>
    </recommendedName>
</protein>
<name>A0A815T240_9BILA</name>
<proteinExistence type="inferred from homology"/>
<organism evidence="3 5">
    <name type="scientific">Adineta steineri</name>
    <dbReference type="NCBI Taxonomy" id="433720"/>
    <lineage>
        <taxon>Eukaryota</taxon>
        <taxon>Metazoa</taxon>
        <taxon>Spiralia</taxon>
        <taxon>Gnathifera</taxon>
        <taxon>Rotifera</taxon>
        <taxon>Eurotatoria</taxon>
        <taxon>Bdelloidea</taxon>
        <taxon>Adinetida</taxon>
        <taxon>Adinetidae</taxon>
        <taxon>Adineta</taxon>
    </lineage>
</organism>
<dbReference type="Proteomes" id="UP000663860">
    <property type="component" value="Unassembled WGS sequence"/>
</dbReference>
<dbReference type="Pfam" id="PF00244">
    <property type="entry name" value="14-3-3"/>
    <property type="match status" value="1"/>
</dbReference>
<sequence>MNKLNGKACFFRCPDILAVMKKVVESNSELISTTTTESKIFFLKMKDNYYRYLAEISTDNERQSNVLSVIEFAEESKDAYTNSFDIVQYQTTAIHSVRLALTLNSPFFIMK</sequence>
<evidence type="ECO:0000259" key="2">
    <source>
        <dbReference type="Pfam" id="PF00244"/>
    </source>
</evidence>
<gene>
    <name evidence="3" type="ORF">IZO911_LOCUS44767</name>
    <name evidence="4" type="ORF">KXQ929_LOCUS38107</name>
</gene>
<evidence type="ECO:0000313" key="4">
    <source>
        <dbReference type="EMBL" id="CAF4166172.1"/>
    </source>
</evidence>
<evidence type="ECO:0000256" key="1">
    <source>
        <dbReference type="ARBA" id="ARBA00006141"/>
    </source>
</evidence>